<evidence type="ECO:0000256" key="2">
    <source>
        <dbReference type="ARBA" id="ARBA00022777"/>
    </source>
</evidence>
<dbReference type="InterPro" id="IPR003594">
    <property type="entry name" value="HATPase_dom"/>
</dbReference>
<organism evidence="7 8">
    <name type="scientific">Streptomyces griseus subsp. griseus (strain JCM 4626 / CBS 651.72 / NBRC 13350 / KCC S-0626 / ISP 5235)</name>
    <dbReference type="NCBI Taxonomy" id="455632"/>
    <lineage>
        <taxon>Bacteria</taxon>
        <taxon>Bacillati</taxon>
        <taxon>Actinomycetota</taxon>
        <taxon>Actinomycetes</taxon>
        <taxon>Kitasatosporales</taxon>
        <taxon>Streptomycetaceae</taxon>
        <taxon>Streptomyces</taxon>
    </lineage>
</organism>
<proteinExistence type="predicted"/>
<evidence type="ECO:0000256" key="4">
    <source>
        <dbReference type="SAM" id="Phobius"/>
    </source>
</evidence>
<evidence type="ECO:0000313" key="7">
    <source>
        <dbReference type="EMBL" id="BAG19671.1"/>
    </source>
</evidence>
<dbReference type="SUPFAM" id="SSF55874">
    <property type="entry name" value="ATPase domain of HSP90 chaperone/DNA topoisomerase II/histidine kinase"/>
    <property type="match status" value="1"/>
</dbReference>
<evidence type="ECO:0000256" key="1">
    <source>
        <dbReference type="ARBA" id="ARBA00022679"/>
    </source>
</evidence>
<feature type="transmembrane region" description="Helical" evidence="4">
    <location>
        <begin position="78"/>
        <end position="95"/>
    </location>
</feature>
<dbReference type="GO" id="GO:0046983">
    <property type="term" value="F:protein dimerization activity"/>
    <property type="evidence" value="ECO:0007669"/>
    <property type="project" value="InterPro"/>
</dbReference>
<evidence type="ECO:0000313" key="8">
    <source>
        <dbReference type="Proteomes" id="UP000001685"/>
    </source>
</evidence>
<feature type="domain" description="Signal transduction histidine kinase subgroup 3 dimerisation and phosphoacceptor" evidence="6">
    <location>
        <begin position="187"/>
        <end position="252"/>
    </location>
</feature>
<dbReference type="InterPro" id="IPR050482">
    <property type="entry name" value="Sensor_HK_TwoCompSys"/>
</dbReference>
<dbReference type="Pfam" id="PF02518">
    <property type="entry name" value="HATPase_c"/>
    <property type="match status" value="1"/>
</dbReference>
<evidence type="ECO:0000256" key="3">
    <source>
        <dbReference type="ARBA" id="ARBA00023012"/>
    </source>
</evidence>
<dbReference type="GO" id="GO:0000155">
    <property type="term" value="F:phosphorelay sensor kinase activity"/>
    <property type="evidence" value="ECO:0007669"/>
    <property type="project" value="InterPro"/>
</dbReference>
<sequence>MRGTARSGTGAPQGFGVAIGALAVLVVGSLTLVALEVASSPLGRRTVVAGLTVLVLMPAVMLGQYAPPPYRLPQRRRWWLLLVQAVLTYLPLLLFNYRWLSLLGFLAGAVLLTLPPNASVPIALAVGASGPVLSTTDLITTDRSPLSLLLSTAITASTVFAVAHLALLAARLGANREHTAHLAEQRERARMQQDLHDLVGSSLTAIVLQGEVALRGGGTPDSPSPAPERARGALTEIIALARRLHDDVRSISRPDGDLSLSDELAHAQRVLAASGVEVRTVLPPWAEPDPAVVGCLRFVLREAVGNVLQHSRATSCEIALRADGGQIRLTVRNDGAAEGRAPADGAPGRHGTGLAGLAGRVIALGGTFTTTSEDGTFVLTAAVPAAPAGDSTSPTAGRAPAP</sequence>
<dbReference type="InterPro" id="IPR036890">
    <property type="entry name" value="HATPase_C_sf"/>
</dbReference>
<dbReference type="CDD" id="cd16917">
    <property type="entry name" value="HATPase_UhpB-NarQ-NarX-like"/>
    <property type="match status" value="1"/>
</dbReference>
<dbReference type="KEGG" id="sgr:SGR_2842"/>
<dbReference type="PATRIC" id="fig|455632.4.peg.2904"/>
<keyword evidence="4" id="KW-0472">Membrane</keyword>
<name>B1W415_STRGG</name>
<keyword evidence="1" id="KW-0808">Transferase</keyword>
<dbReference type="EMBL" id="AP009493">
    <property type="protein sequence ID" value="BAG19671.1"/>
    <property type="molecule type" value="Genomic_DNA"/>
</dbReference>
<dbReference type="PANTHER" id="PTHR24421:SF63">
    <property type="entry name" value="SENSOR HISTIDINE KINASE DESK"/>
    <property type="match status" value="1"/>
</dbReference>
<keyword evidence="4" id="KW-1133">Transmembrane helix</keyword>
<keyword evidence="2 7" id="KW-0418">Kinase</keyword>
<feature type="domain" description="Histidine kinase/HSP90-like ATPase" evidence="5">
    <location>
        <begin position="296"/>
        <end position="378"/>
    </location>
</feature>
<dbReference type="eggNOG" id="COG4585">
    <property type="taxonomic scope" value="Bacteria"/>
</dbReference>
<evidence type="ECO:0000259" key="5">
    <source>
        <dbReference type="Pfam" id="PF02518"/>
    </source>
</evidence>
<dbReference type="Gene3D" id="3.30.565.10">
    <property type="entry name" value="Histidine kinase-like ATPase, C-terminal domain"/>
    <property type="match status" value="1"/>
</dbReference>
<gene>
    <name evidence="7" type="ordered locus">SGR_2842</name>
</gene>
<feature type="transmembrane region" description="Helical" evidence="4">
    <location>
        <begin position="146"/>
        <end position="170"/>
    </location>
</feature>
<dbReference type="InterPro" id="IPR011712">
    <property type="entry name" value="Sig_transdc_His_kin_sub3_dim/P"/>
</dbReference>
<accession>B1W415</accession>
<feature type="transmembrane region" description="Helical" evidence="4">
    <location>
        <begin position="102"/>
        <end position="126"/>
    </location>
</feature>
<keyword evidence="3" id="KW-0902">Two-component regulatory system</keyword>
<protein>
    <submittedName>
        <fullName evidence="7">Two-component system sensor kinase</fullName>
    </submittedName>
</protein>
<dbReference type="PANTHER" id="PTHR24421">
    <property type="entry name" value="NITRATE/NITRITE SENSOR PROTEIN NARX-RELATED"/>
    <property type="match status" value="1"/>
</dbReference>
<keyword evidence="4" id="KW-0812">Transmembrane</keyword>
<dbReference type="Proteomes" id="UP000001685">
    <property type="component" value="Chromosome"/>
</dbReference>
<dbReference type="HOGENOM" id="CLU_000445_20_8_11"/>
<feature type="transmembrane region" description="Helical" evidence="4">
    <location>
        <begin position="15"/>
        <end position="35"/>
    </location>
</feature>
<dbReference type="GO" id="GO:0016020">
    <property type="term" value="C:membrane"/>
    <property type="evidence" value="ECO:0007669"/>
    <property type="project" value="InterPro"/>
</dbReference>
<dbReference type="Gene3D" id="1.20.5.1930">
    <property type="match status" value="1"/>
</dbReference>
<reference evidence="8" key="1">
    <citation type="journal article" date="2008" name="J. Bacteriol.">
        <title>Genome sequence of the streptomycin-producing microorganism Streptomyces griseus IFO 13350.</title>
        <authorList>
            <person name="Ohnishi Y."/>
            <person name="Ishikawa J."/>
            <person name="Hara H."/>
            <person name="Suzuki H."/>
            <person name="Ikenoya M."/>
            <person name="Ikeda H."/>
            <person name="Yamashita A."/>
            <person name="Hattori M."/>
            <person name="Horinouchi S."/>
        </authorList>
    </citation>
    <scope>NUCLEOTIDE SEQUENCE [LARGE SCALE GENOMIC DNA]</scope>
    <source>
        <strain evidence="8">JCM 4626 / NBRC 13350</strain>
    </source>
</reference>
<evidence type="ECO:0000259" key="6">
    <source>
        <dbReference type="Pfam" id="PF07730"/>
    </source>
</evidence>
<feature type="transmembrane region" description="Helical" evidence="4">
    <location>
        <begin position="47"/>
        <end position="66"/>
    </location>
</feature>
<dbReference type="Pfam" id="PF07730">
    <property type="entry name" value="HisKA_3"/>
    <property type="match status" value="1"/>
</dbReference>
<dbReference type="AlphaFoldDB" id="B1W415"/>